<dbReference type="InterPro" id="IPR001647">
    <property type="entry name" value="HTH_TetR"/>
</dbReference>
<dbReference type="AlphaFoldDB" id="A0A1H7V3J7"/>
<feature type="domain" description="HTH tetR-type" evidence="3">
    <location>
        <begin position="14"/>
        <end position="74"/>
    </location>
</feature>
<gene>
    <name evidence="4" type="ORF">SAMN05444583_12068</name>
</gene>
<dbReference type="RefSeq" id="WP_072752800.1">
    <property type="nucleotide sequence ID" value="NZ_FOAW01000020.1"/>
</dbReference>
<dbReference type="Proteomes" id="UP000198677">
    <property type="component" value="Unassembled WGS sequence"/>
</dbReference>
<dbReference type="PANTHER" id="PTHR30055">
    <property type="entry name" value="HTH-TYPE TRANSCRIPTIONAL REGULATOR RUTR"/>
    <property type="match status" value="1"/>
</dbReference>
<dbReference type="EMBL" id="FOAW01000020">
    <property type="protein sequence ID" value="SEM03639.1"/>
    <property type="molecule type" value="Genomic_DNA"/>
</dbReference>
<evidence type="ECO:0000256" key="1">
    <source>
        <dbReference type="ARBA" id="ARBA00023125"/>
    </source>
</evidence>
<dbReference type="SUPFAM" id="SSF48498">
    <property type="entry name" value="Tetracyclin repressor-like, C-terminal domain"/>
    <property type="match status" value="1"/>
</dbReference>
<evidence type="ECO:0000259" key="3">
    <source>
        <dbReference type="PROSITE" id="PS50977"/>
    </source>
</evidence>
<feature type="DNA-binding region" description="H-T-H motif" evidence="2">
    <location>
        <begin position="37"/>
        <end position="56"/>
    </location>
</feature>
<dbReference type="GO" id="GO:0003700">
    <property type="term" value="F:DNA-binding transcription factor activity"/>
    <property type="evidence" value="ECO:0007669"/>
    <property type="project" value="TreeGrafter"/>
</dbReference>
<dbReference type="Pfam" id="PF17920">
    <property type="entry name" value="TetR_C_16"/>
    <property type="match status" value="1"/>
</dbReference>
<dbReference type="Pfam" id="PF00440">
    <property type="entry name" value="TetR_N"/>
    <property type="match status" value="1"/>
</dbReference>
<evidence type="ECO:0000313" key="5">
    <source>
        <dbReference type="Proteomes" id="UP000198677"/>
    </source>
</evidence>
<accession>A0A1H7V3J7</accession>
<protein>
    <submittedName>
        <fullName evidence="4">DNA-binding transcriptional regulator, AcrR family</fullName>
    </submittedName>
</protein>
<dbReference type="SUPFAM" id="SSF46689">
    <property type="entry name" value="Homeodomain-like"/>
    <property type="match status" value="1"/>
</dbReference>
<dbReference type="InterPro" id="IPR023772">
    <property type="entry name" value="DNA-bd_HTH_TetR-type_CS"/>
</dbReference>
<sequence>MNKPGPRGRRSGAPDTRRGILEVARRRFLAEGYVKVTMRSLAADAGVNAALISYFFGSKRGLFAAAMALSANPADLLAEALPGPPARLAARVLTALVSTWDDPQRGGTIRVLLTAAAHDEDLARLIREMIDRELVTVLAEHLGGTGARARAGLFAAQALGVIHARYVLRLEPTASMPADELVRGLAPGFTATLFGAPPRAQRRPSG</sequence>
<dbReference type="Gene3D" id="1.10.357.10">
    <property type="entry name" value="Tetracycline Repressor, domain 2"/>
    <property type="match status" value="1"/>
</dbReference>
<dbReference type="GO" id="GO:0000976">
    <property type="term" value="F:transcription cis-regulatory region binding"/>
    <property type="evidence" value="ECO:0007669"/>
    <property type="project" value="TreeGrafter"/>
</dbReference>
<proteinExistence type="predicted"/>
<dbReference type="PROSITE" id="PS01081">
    <property type="entry name" value="HTH_TETR_1"/>
    <property type="match status" value="1"/>
</dbReference>
<dbReference type="InterPro" id="IPR050109">
    <property type="entry name" value="HTH-type_TetR-like_transc_reg"/>
</dbReference>
<dbReference type="PROSITE" id="PS50977">
    <property type="entry name" value="HTH_TETR_2"/>
    <property type="match status" value="1"/>
</dbReference>
<dbReference type="InterPro" id="IPR041678">
    <property type="entry name" value="TetR_C_16"/>
</dbReference>
<reference evidence="5" key="1">
    <citation type="submission" date="2016-10" db="EMBL/GenBank/DDBJ databases">
        <authorList>
            <person name="Varghese N."/>
            <person name="Submissions S."/>
        </authorList>
    </citation>
    <scope>NUCLEOTIDE SEQUENCE [LARGE SCALE GENOMIC DNA]</scope>
    <source>
        <strain evidence="5">DSM 44675</strain>
    </source>
</reference>
<dbReference type="PANTHER" id="PTHR30055:SF235">
    <property type="entry name" value="TRANSCRIPTIONAL REGULATORY PROTEIN"/>
    <property type="match status" value="1"/>
</dbReference>
<organism evidence="4 5">
    <name type="scientific">Rhodococcus maanshanensis</name>
    <dbReference type="NCBI Taxonomy" id="183556"/>
    <lineage>
        <taxon>Bacteria</taxon>
        <taxon>Bacillati</taxon>
        <taxon>Actinomycetota</taxon>
        <taxon>Actinomycetes</taxon>
        <taxon>Mycobacteriales</taxon>
        <taxon>Nocardiaceae</taxon>
        <taxon>Rhodococcus</taxon>
    </lineage>
</organism>
<dbReference type="InterPro" id="IPR009057">
    <property type="entry name" value="Homeodomain-like_sf"/>
</dbReference>
<keyword evidence="1 2" id="KW-0238">DNA-binding</keyword>
<dbReference type="PRINTS" id="PR00455">
    <property type="entry name" value="HTHTETR"/>
</dbReference>
<name>A0A1H7V3J7_9NOCA</name>
<dbReference type="Gene3D" id="1.10.10.60">
    <property type="entry name" value="Homeodomain-like"/>
    <property type="match status" value="1"/>
</dbReference>
<dbReference type="OrthoDB" id="8479950at2"/>
<keyword evidence="5" id="KW-1185">Reference proteome</keyword>
<evidence type="ECO:0000256" key="2">
    <source>
        <dbReference type="PROSITE-ProRule" id="PRU00335"/>
    </source>
</evidence>
<evidence type="ECO:0000313" key="4">
    <source>
        <dbReference type="EMBL" id="SEM03639.1"/>
    </source>
</evidence>
<dbReference type="InterPro" id="IPR036271">
    <property type="entry name" value="Tet_transcr_reg_TetR-rel_C_sf"/>
</dbReference>